<keyword evidence="3" id="KW-1185">Reference proteome</keyword>
<comment type="caution">
    <text evidence="2">The sequence shown here is derived from an EMBL/GenBank/DDBJ whole genome shotgun (WGS) entry which is preliminary data.</text>
</comment>
<dbReference type="EMBL" id="REGN01006599">
    <property type="protein sequence ID" value="RNA08889.1"/>
    <property type="molecule type" value="Genomic_DNA"/>
</dbReference>
<gene>
    <name evidence="2" type="ORF">BpHYR1_013843</name>
</gene>
<feature type="region of interest" description="Disordered" evidence="1">
    <location>
        <begin position="27"/>
        <end position="56"/>
    </location>
</feature>
<proteinExistence type="predicted"/>
<dbReference type="Proteomes" id="UP000276133">
    <property type="component" value="Unassembled WGS sequence"/>
</dbReference>
<evidence type="ECO:0000256" key="1">
    <source>
        <dbReference type="SAM" id="MobiDB-lite"/>
    </source>
</evidence>
<organism evidence="2 3">
    <name type="scientific">Brachionus plicatilis</name>
    <name type="common">Marine rotifer</name>
    <name type="synonym">Brachionus muelleri</name>
    <dbReference type="NCBI Taxonomy" id="10195"/>
    <lineage>
        <taxon>Eukaryota</taxon>
        <taxon>Metazoa</taxon>
        <taxon>Spiralia</taxon>
        <taxon>Gnathifera</taxon>
        <taxon>Rotifera</taxon>
        <taxon>Eurotatoria</taxon>
        <taxon>Monogononta</taxon>
        <taxon>Pseudotrocha</taxon>
        <taxon>Ploima</taxon>
        <taxon>Brachionidae</taxon>
        <taxon>Brachionus</taxon>
    </lineage>
</organism>
<evidence type="ECO:0000313" key="3">
    <source>
        <dbReference type="Proteomes" id="UP000276133"/>
    </source>
</evidence>
<feature type="compositionally biased region" description="Low complexity" evidence="1">
    <location>
        <begin position="34"/>
        <end position="45"/>
    </location>
</feature>
<dbReference type="AlphaFoldDB" id="A0A3M7QCB6"/>
<sequence>MSENNCSEYFEDKGAKPSVTSLVNLMNKTAKAGSSRSSSPTSISSKNELNDNKRTLSSSSLASSVSVSSSSNLFKNNNQTSDYVEDSSIGVFDESTGSKCLNKLSQVCRSNRSSISTSTTNNLDDFNDEHLLMPNYNDDSAICNFTKLKAKKEDNQLATMMNKCQTKLTSIVEKPKNIYKGCIELHDKFYFDLKRFQERLSNLKFLLEHTSKTHFNLIFQNISSKIEKGMKVRKQDNLNQNS</sequence>
<protein>
    <submittedName>
        <fullName evidence="2">Uncharacterized protein</fullName>
    </submittedName>
</protein>
<evidence type="ECO:0000313" key="2">
    <source>
        <dbReference type="EMBL" id="RNA08889.1"/>
    </source>
</evidence>
<accession>A0A3M7QCB6</accession>
<name>A0A3M7QCB6_BRAPC</name>
<reference evidence="2 3" key="1">
    <citation type="journal article" date="2018" name="Sci. Rep.">
        <title>Genomic signatures of local adaptation to the degree of environmental predictability in rotifers.</title>
        <authorList>
            <person name="Franch-Gras L."/>
            <person name="Hahn C."/>
            <person name="Garcia-Roger E.M."/>
            <person name="Carmona M.J."/>
            <person name="Serra M."/>
            <person name="Gomez A."/>
        </authorList>
    </citation>
    <scope>NUCLEOTIDE SEQUENCE [LARGE SCALE GENOMIC DNA]</scope>
    <source>
        <strain evidence="2">HYR1</strain>
    </source>
</reference>